<dbReference type="AlphaFoldDB" id="A0AAD1W3R7"/>
<name>A0AAD1W3R7_PELCU</name>
<reference evidence="2" key="1">
    <citation type="submission" date="2022-03" db="EMBL/GenBank/DDBJ databases">
        <authorList>
            <person name="Alioto T."/>
            <person name="Alioto T."/>
            <person name="Gomez Garrido J."/>
        </authorList>
    </citation>
    <scope>NUCLEOTIDE SEQUENCE</scope>
</reference>
<feature type="region of interest" description="Disordered" evidence="1">
    <location>
        <begin position="1"/>
        <end position="37"/>
    </location>
</feature>
<evidence type="ECO:0000313" key="2">
    <source>
        <dbReference type="EMBL" id="CAH2282259.1"/>
    </source>
</evidence>
<proteinExistence type="predicted"/>
<organism evidence="2 3">
    <name type="scientific">Pelobates cultripes</name>
    <name type="common">Western spadefoot toad</name>
    <dbReference type="NCBI Taxonomy" id="61616"/>
    <lineage>
        <taxon>Eukaryota</taxon>
        <taxon>Metazoa</taxon>
        <taxon>Chordata</taxon>
        <taxon>Craniata</taxon>
        <taxon>Vertebrata</taxon>
        <taxon>Euteleostomi</taxon>
        <taxon>Amphibia</taxon>
        <taxon>Batrachia</taxon>
        <taxon>Anura</taxon>
        <taxon>Pelobatoidea</taxon>
        <taxon>Pelobatidae</taxon>
        <taxon>Pelobates</taxon>
    </lineage>
</organism>
<keyword evidence="3" id="KW-1185">Reference proteome</keyword>
<dbReference type="Proteomes" id="UP001295444">
    <property type="component" value="Chromosome 04"/>
</dbReference>
<protein>
    <submittedName>
        <fullName evidence="2">Uncharacterized protein</fullName>
    </submittedName>
</protein>
<sequence>MDKVKALAETEADEPLSSRRAPPPNSPTSSKTSTLYGNSKLQEIIQNLPSKGDIASMLAKLDASIHEKLSSITNEARQKGLRVGDLEGDRDNIQLRVHTLEQRQDTQDARIVQILRHTEDLDNRGRRIIIFMSGASQSHRGTPKISEMLQTLFNNIRQRPVETPILMDRAHRTLVGTHIAHSLKHLTIGTLGPDWGYGLFKT</sequence>
<evidence type="ECO:0000313" key="3">
    <source>
        <dbReference type="Proteomes" id="UP001295444"/>
    </source>
</evidence>
<evidence type="ECO:0000256" key="1">
    <source>
        <dbReference type="SAM" id="MobiDB-lite"/>
    </source>
</evidence>
<accession>A0AAD1W3R7</accession>
<gene>
    <name evidence="2" type="ORF">PECUL_23A043417</name>
</gene>
<dbReference type="EMBL" id="OW240915">
    <property type="protein sequence ID" value="CAH2282259.1"/>
    <property type="molecule type" value="Genomic_DNA"/>
</dbReference>